<dbReference type="AlphaFoldDB" id="A0A0L1KFJ2"/>
<proteinExistence type="predicted"/>
<gene>
    <name evidence="1" type="ORF">J121_396</name>
</gene>
<evidence type="ECO:0000313" key="2">
    <source>
        <dbReference type="Proteomes" id="UP000037446"/>
    </source>
</evidence>
<name>A0A0L1KFJ2_9SPHN</name>
<comment type="caution">
    <text evidence="1">The sequence shown here is derived from an EMBL/GenBank/DDBJ whole genome shotgun (WGS) entry which is preliminary data.</text>
</comment>
<dbReference type="InterPro" id="IPR009678">
    <property type="entry name" value="Phage_tail_completion_R"/>
</dbReference>
<dbReference type="Proteomes" id="UP000037446">
    <property type="component" value="Unassembled WGS sequence"/>
</dbReference>
<protein>
    <submittedName>
        <fullName evidence="1">Phage tail protein</fullName>
    </submittedName>
</protein>
<sequence>MQKPASLRAALTAALPELREEPDRLSLWVEDGAVRTRQTASQGFAFEYPLSVLLREVKTDIAIAVHAINRWLRRHQPDLLAADKAESFKFETDIISEGVSDILFTVQLIENVAISDAEGGGWSIDYLVEPDPLLTDDVPVEGIADTPPLAGVTVEDIVAN</sequence>
<dbReference type="PATRIC" id="fig|1306953.7.peg.399"/>
<organism evidence="1 2">
    <name type="scientific">Qipengyuania citrea LAMA 915</name>
    <dbReference type="NCBI Taxonomy" id="1306953"/>
    <lineage>
        <taxon>Bacteria</taxon>
        <taxon>Pseudomonadati</taxon>
        <taxon>Pseudomonadota</taxon>
        <taxon>Alphaproteobacteria</taxon>
        <taxon>Sphingomonadales</taxon>
        <taxon>Erythrobacteraceae</taxon>
        <taxon>Qipengyuania</taxon>
    </lineage>
</organism>
<dbReference type="STRING" id="1306953.J121_396"/>
<dbReference type="EMBL" id="JYNE01000022">
    <property type="protein sequence ID" value="KNH02612.1"/>
    <property type="molecule type" value="Genomic_DNA"/>
</dbReference>
<accession>A0A0L1KFJ2</accession>
<dbReference type="Pfam" id="PF06891">
    <property type="entry name" value="P2_Phage_GpR"/>
    <property type="match status" value="1"/>
</dbReference>
<reference evidence="1" key="1">
    <citation type="submission" date="2015-02" db="EMBL/GenBank/DDBJ databases">
        <authorList>
            <person name="Chooi Y.-H."/>
        </authorList>
    </citation>
    <scope>NUCLEOTIDE SEQUENCE [LARGE SCALE GENOMIC DNA]</scope>
    <source>
        <strain evidence="1">LAMA 915</strain>
    </source>
</reference>
<evidence type="ECO:0000313" key="1">
    <source>
        <dbReference type="EMBL" id="KNH02612.1"/>
    </source>
</evidence>
<dbReference type="RefSeq" id="WP_050600029.1">
    <property type="nucleotide sequence ID" value="NZ_JYNE01000022.1"/>
</dbReference>